<keyword evidence="2" id="KW-1185">Reference proteome</keyword>
<evidence type="ECO:0008006" key="3">
    <source>
        <dbReference type="Google" id="ProtNLM"/>
    </source>
</evidence>
<protein>
    <recommendedName>
        <fullName evidence="3">GerMN domain-containing protein</fullName>
    </recommendedName>
</protein>
<dbReference type="EMBL" id="LVWI01000080">
    <property type="protein sequence ID" value="OKP81481.1"/>
    <property type="molecule type" value="Genomic_DNA"/>
</dbReference>
<accession>A0ABX3EG45</accession>
<dbReference type="RefSeq" id="WP_074109069.1">
    <property type="nucleotide sequence ID" value="NZ_LVWI01000080.1"/>
</dbReference>
<gene>
    <name evidence="1" type="ORF">A3844_26375</name>
</gene>
<comment type="caution">
    <text evidence="1">The sequence shown here is derived from an EMBL/GenBank/DDBJ whole genome shotgun (WGS) entry which is preliminary data.</text>
</comment>
<evidence type="ECO:0000313" key="1">
    <source>
        <dbReference type="EMBL" id="OKP81481.1"/>
    </source>
</evidence>
<reference evidence="1 2" key="1">
    <citation type="submission" date="2016-03" db="EMBL/GenBank/DDBJ databases">
        <authorList>
            <person name="Sant'Anna F.H."/>
            <person name="Ambrosini A."/>
            <person name="Souza R."/>
            <person name="Bach E."/>
            <person name="Fernandes G."/>
            <person name="Balsanelli E."/>
            <person name="Baura V.A."/>
            <person name="Souza E.M."/>
            <person name="Passaglia L."/>
        </authorList>
    </citation>
    <scope>NUCLEOTIDE SEQUENCE [LARGE SCALE GENOMIC DNA]</scope>
    <source>
        <strain evidence="1 2">P26E</strain>
    </source>
</reference>
<organism evidence="1 2">
    <name type="scientific">Paenibacillus helianthi</name>
    <dbReference type="NCBI Taxonomy" id="1349432"/>
    <lineage>
        <taxon>Bacteria</taxon>
        <taxon>Bacillati</taxon>
        <taxon>Bacillota</taxon>
        <taxon>Bacilli</taxon>
        <taxon>Bacillales</taxon>
        <taxon>Paenibacillaceae</taxon>
        <taxon>Paenibacillus</taxon>
    </lineage>
</organism>
<sequence length="85" mass="9453">MKRSILIVLTFILIFITVACSQGTSIDIGDALGKSEENFRKLEVIDTTAASFDGEKDVKFRLMVEGNPSEVEASILFNRILEPFL</sequence>
<evidence type="ECO:0000313" key="2">
    <source>
        <dbReference type="Proteomes" id="UP000186058"/>
    </source>
</evidence>
<dbReference type="Proteomes" id="UP000186058">
    <property type="component" value="Unassembled WGS sequence"/>
</dbReference>
<dbReference type="PROSITE" id="PS51257">
    <property type="entry name" value="PROKAR_LIPOPROTEIN"/>
    <property type="match status" value="1"/>
</dbReference>
<proteinExistence type="predicted"/>
<name>A0ABX3EG45_9BACL</name>